<dbReference type="InterPro" id="IPR048576">
    <property type="entry name" value="Rv2175c_wHTH"/>
</dbReference>
<feature type="domain" description="DNA-binding protein Rv2175c wHTH" evidence="2">
    <location>
        <begin position="4"/>
        <end position="60"/>
    </location>
</feature>
<organism evidence="3 4">
    <name type="scientific">Tsukamurella soli</name>
    <dbReference type="NCBI Taxonomy" id="644556"/>
    <lineage>
        <taxon>Bacteria</taxon>
        <taxon>Bacillati</taxon>
        <taxon>Actinomycetota</taxon>
        <taxon>Actinomycetes</taxon>
        <taxon>Mycobacteriales</taxon>
        <taxon>Tsukamurellaceae</taxon>
        <taxon>Tsukamurella</taxon>
    </lineage>
</organism>
<dbReference type="InterPro" id="IPR041098">
    <property type="entry name" value="Rv2175c_C"/>
</dbReference>
<accession>A0ABP8JGM2</accession>
<evidence type="ECO:0000259" key="1">
    <source>
        <dbReference type="Pfam" id="PF18367"/>
    </source>
</evidence>
<evidence type="ECO:0000259" key="2">
    <source>
        <dbReference type="Pfam" id="PF21531"/>
    </source>
</evidence>
<protein>
    <submittedName>
        <fullName evidence="3">Rv2175c family DNA-binding protein</fullName>
    </submittedName>
</protein>
<evidence type="ECO:0000313" key="3">
    <source>
        <dbReference type="EMBL" id="GAA4390533.1"/>
    </source>
</evidence>
<gene>
    <name evidence="3" type="ORF">GCM10023147_18570</name>
</gene>
<dbReference type="Pfam" id="PF21531">
    <property type="entry name" value="Rv2175c_wHTH"/>
    <property type="match status" value="1"/>
</dbReference>
<feature type="domain" description="Rv2175c C-terminal" evidence="1">
    <location>
        <begin position="71"/>
        <end position="133"/>
    </location>
</feature>
<reference evidence="4" key="1">
    <citation type="journal article" date="2019" name="Int. J. Syst. Evol. Microbiol.">
        <title>The Global Catalogue of Microorganisms (GCM) 10K type strain sequencing project: providing services to taxonomists for standard genome sequencing and annotation.</title>
        <authorList>
            <consortium name="The Broad Institute Genomics Platform"/>
            <consortium name="The Broad Institute Genome Sequencing Center for Infectious Disease"/>
            <person name="Wu L."/>
            <person name="Ma J."/>
        </authorList>
    </citation>
    <scope>NUCLEOTIDE SEQUENCE [LARGE SCALE GENOMIC DNA]</scope>
    <source>
        <strain evidence="4">JCM 17688</strain>
    </source>
</reference>
<dbReference type="RefSeq" id="WP_344994163.1">
    <property type="nucleotide sequence ID" value="NZ_BAABFR010000022.1"/>
</dbReference>
<dbReference type="Proteomes" id="UP001500635">
    <property type="component" value="Unassembled WGS sequence"/>
</dbReference>
<dbReference type="EMBL" id="BAABFR010000022">
    <property type="protein sequence ID" value="GAA4390533.1"/>
    <property type="molecule type" value="Genomic_DNA"/>
</dbReference>
<evidence type="ECO:0000313" key="4">
    <source>
        <dbReference type="Proteomes" id="UP001500635"/>
    </source>
</evidence>
<name>A0ABP8JGM2_9ACTN</name>
<keyword evidence="3" id="KW-0238">DNA-binding</keyword>
<dbReference type="Pfam" id="PF18367">
    <property type="entry name" value="Rv2175c_C"/>
    <property type="match status" value="1"/>
</dbReference>
<dbReference type="GO" id="GO:0003677">
    <property type="term" value="F:DNA binding"/>
    <property type="evidence" value="ECO:0007669"/>
    <property type="project" value="UniProtKB-KW"/>
</dbReference>
<proteinExistence type="predicted"/>
<comment type="caution">
    <text evidence="3">The sequence shown here is derived from an EMBL/GenBank/DDBJ whole genome shotgun (WGS) entry which is preliminary data.</text>
</comment>
<sequence length="134" mass="14553">MSAIPYVDPSVVPADVPTHTVEAVSRHLGVSTSKVLQMVRDHELIAVRRDGSLCVPKVFFAEIDGRFAVAKHLTGLIRLLHDGGYSDSDVMRWLFTVQSDLVGWGGPAEGATPADTLHTDGAREVMRRAQSLAF</sequence>
<keyword evidence="4" id="KW-1185">Reference proteome</keyword>